<dbReference type="EMBL" id="SKFG01000051">
    <property type="protein sequence ID" value="TCZ69365.1"/>
    <property type="molecule type" value="Genomic_DNA"/>
</dbReference>
<dbReference type="Proteomes" id="UP000295418">
    <property type="component" value="Unassembled WGS sequence"/>
</dbReference>
<dbReference type="GO" id="GO:0005886">
    <property type="term" value="C:plasma membrane"/>
    <property type="evidence" value="ECO:0007669"/>
    <property type="project" value="UniProtKB-SubCell"/>
</dbReference>
<dbReference type="OrthoDB" id="2678639at2"/>
<keyword evidence="2" id="KW-1003">Cell membrane</keyword>
<feature type="transmembrane region" description="Helical" evidence="6">
    <location>
        <begin position="12"/>
        <end position="29"/>
    </location>
</feature>
<feature type="transmembrane region" description="Helical" evidence="6">
    <location>
        <begin position="73"/>
        <end position="91"/>
    </location>
</feature>
<dbReference type="Pfam" id="PF03899">
    <property type="entry name" value="ATP-synt_I"/>
    <property type="match status" value="1"/>
</dbReference>
<accession>A0A4R4DZ66</accession>
<keyword evidence="4 6" id="KW-1133">Transmembrane helix</keyword>
<dbReference type="AlphaFoldDB" id="A0A4R4DZ66"/>
<organism evidence="7 8">
    <name type="scientific">Paenibacillus albiflavus</name>
    <dbReference type="NCBI Taxonomy" id="2545760"/>
    <lineage>
        <taxon>Bacteria</taxon>
        <taxon>Bacillati</taxon>
        <taxon>Bacillota</taxon>
        <taxon>Bacilli</taxon>
        <taxon>Bacillales</taxon>
        <taxon>Paenibacillaceae</taxon>
        <taxon>Paenibacillus</taxon>
    </lineage>
</organism>
<name>A0A4R4DZ66_9BACL</name>
<feature type="transmembrane region" description="Helical" evidence="6">
    <location>
        <begin position="97"/>
        <end position="116"/>
    </location>
</feature>
<dbReference type="InterPro" id="IPR039072">
    <property type="entry name" value="ATP_synth_I_Bacilli"/>
</dbReference>
<comment type="caution">
    <text evidence="7">The sequence shown here is derived from an EMBL/GenBank/DDBJ whole genome shotgun (WGS) entry which is preliminary data.</text>
</comment>
<evidence type="ECO:0000256" key="5">
    <source>
        <dbReference type="ARBA" id="ARBA00023136"/>
    </source>
</evidence>
<feature type="transmembrane region" description="Helical" evidence="6">
    <location>
        <begin position="35"/>
        <end position="52"/>
    </location>
</feature>
<keyword evidence="3 6" id="KW-0812">Transmembrane</keyword>
<proteinExistence type="predicted"/>
<reference evidence="7 8" key="1">
    <citation type="submission" date="2019-03" db="EMBL/GenBank/DDBJ databases">
        <authorList>
            <person name="Kim M.K.M."/>
        </authorList>
    </citation>
    <scope>NUCLEOTIDE SEQUENCE [LARGE SCALE GENOMIC DNA]</scope>
    <source>
        <strain evidence="7 8">18JY21-1</strain>
    </source>
</reference>
<evidence type="ECO:0000313" key="7">
    <source>
        <dbReference type="EMBL" id="TCZ69365.1"/>
    </source>
</evidence>
<gene>
    <name evidence="7" type="ORF">E0485_23860</name>
</gene>
<dbReference type="InterPro" id="IPR005598">
    <property type="entry name" value="ATP_synth_I"/>
</dbReference>
<evidence type="ECO:0000256" key="3">
    <source>
        <dbReference type="ARBA" id="ARBA00022692"/>
    </source>
</evidence>
<evidence type="ECO:0000256" key="2">
    <source>
        <dbReference type="ARBA" id="ARBA00022475"/>
    </source>
</evidence>
<dbReference type="RefSeq" id="WP_132420548.1">
    <property type="nucleotide sequence ID" value="NZ_SKFG01000051.1"/>
</dbReference>
<dbReference type="PANTHER" id="PTHR40035">
    <property type="entry name" value="ATP SYNTHASE PROTEIN I"/>
    <property type="match status" value="1"/>
</dbReference>
<keyword evidence="8" id="KW-1185">Reference proteome</keyword>
<evidence type="ECO:0000256" key="4">
    <source>
        <dbReference type="ARBA" id="ARBA00022989"/>
    </source>
</evidence>
<dbReference type="PANTHER" id="PTHR40035:SF1">
    <property type="entry name" value="ATP SYNTHASE PROTEIN I"/>
    <property type="match status" value="1"/>
</dbReference>
<protein>
    <submittedName>
        <fullName evidence="7">ATP synthase subunit I</fullName>
    </submittedName>
</protein>
<sequence length="125" mass="14105">MNELNLHIQRLWKFTYLFLLLCFIGWVFLTSYRSIIAGLMLGTAVSTINVWYTAFKVRQFTDAVVERKKRIGLGFFTRLAISLLAVMLAIKSAHFEVVTTIIGFLIGPLAAILLGLKHSKGSLKQ</sequence>
<evidence type="ECO:0000313" key="8">
    <source>
        <dbReference type="Proteomes" id="UP000295418"/>
    </source>
</evidence>
<evidence type="ECO:0000256" key="1">
    <source>
        <dbReference type="ARBA" id="ARBA00004651"/>
    </source>
</evidence>
<evidence type="ECO:0000256" key="6">
    <source>
        <dbReference type="SAM" id="Phobius"/>
    </source>
</evidence>
<keyword evidence="5 6" id="KW-0472">Membrane</keyword>
<comment type="subcellular location">
    <subcellularLocation>
        <location evidence="1">Cell membrane</location>
        <topology evidence="1">Multi-pass membrane protein</topology>
    </subcellularLocation>
</comment>